<reference evidence="1" key="1">
    <citation type="submission" date="2022-06" db="EMBL/GenBank/DDBJ databases">
        <title>Draft genome sequences of Leminorella grimontii str. JCM5902.</title>
        <authorList>
            <person name="Wakabayashi Y."/>
            <person name="Kojima K."/>
        </authorList>
    </citation>
    <scope>NUCLEOTIDE SEQUENCE</scope>
    <source>
        <strain evidence="1">JCM 5902</strain>
    </source>
</reference>
<dbReference type="AlphaFoldDB" id="A0AAV5N255"/>
<gene>
    <name evidence="1" type="ORF">SOASR030_11910</name>
</gene>
<dbReference type="EMBL" id="BRLH01000002">
    <property type="protein sequence ID" value="GKX55079.1"/>
    <property type="molecule type" value="Genomic_DNA"/>
</dbReference>
<evidence type="ECO:0008006" key="3">
    <source>
        <dbReference type="Google" id="ProtNLM"/>
    </source>
</evidence>
<proteinExistence type="predicted"/>
<dbReference type="Proteomes" id="UP001058124">
    <property type="component" value="Unassembled WGS sequence"/>
</dbReference>
<sequence length="59" mass="6840">MVEMRILSLSMTKRSLYMFTLKIKEGIIIPVFLYVWHGCNTERSAVTGLAFCYAIRSHL</sequence>
<evidence type="ECO:0000313" key="2">
    <source>
        <dbReference type="Proteomes" id="UP001058124"/>
    </source>
</evidence>
<organism evidence="1 2">
    <name type="scientific">Leminorella grimontii</name>
    <dbReference type="NCBI Taxonomy" id="82981"/>
    <lineage>
        <taxon>Bacteria</taxon>
        <taxon>Pseudomonadati</taxon>
        <taxon>Pseudomonadota</taxon>
        <taxon>Gammaproteobacteria</taxon>
        <taxon>Enterobacterales</taxon>
        <taxon>Budviciaceae</taxon>
        <taxon>Leminorella</taxon>
    </lineage>
</organism>
<evidence type="ECO:0000313" key="1">
    <source>
        <dbReference type="EMBL" id="GKX55079.1"/>
    </source>
</evidence>
<keyword evidence="2" id="KW-1185">Reference proteome</keyword>
<comment type="caution">
    <text evidence="1">The sequence shown here is derived from an EMBL/GenBank/DDBJ whole genome shotgun (WGS) entry which is preliminary data.</text>
</comment>
<name>A0AAV5N255_9GAMM</name>
<accession>A0AAV5N255</accession>
<protein>
    <recommendedName>
        <fullName evidence="3">Transposase</fullName>
    </recommendedName>
</protein>